<dbReference type="RefSeq" id="YP_009406376.1">
    <property type="nucleotide sequence ID" value="NC_035393.1"/>
</dbReference>
<reference evidence="2" key="1">
    <citation type="journal article" date="2017" name="Am. J. Bot.">
        <title>The East Asian origin of the giant lobelias.</title>
        <authorList>
            <person name="Knox E.B."/>
            <person name="Li C."/>
        </authorList>
    </citation>
    <scope>NUCLEOTIDE SEQUENCE</scope>
</reference>
<gene>
    <name evidence="2" type="primary">ORF208</name>
    <name evidence="2" type="ORF">Lo_ure1Pt0116</name>
</gene>
<feature type="compositionally biased region" description="Polar residues" evidence="1">
    <location>
        <begin position="1"/>
        <end position="23"/>
    </location>
</feature>
<organism evidence="2">
    <name type="scientific">Lobelia urens</name>
    <dbReference type="NCBI Taxonomy" id="1053365"/>
    <lineage>
        <taxon>Eukaryota</taxon>
        <taxon>Viridiplantae</taxon>
        <taxon>Streptophyta</taxon>
        <taxon>Embryophyta</taxon>
        <taxon>Tracheophyta</taxon>
        <taxon>Spermatophyta</taxon>
        <taxon>Magnoliopsida</taxon>
        <taxon>eudicotyledons</taxon>
        <taxon>Gunneridae</taxon>
        <taxon>Pentapetalae</taxon>
        <taxon>asterids</taxon>
        <taxon>campanulids</taxon>
        <taxon>Asterales</taxon>
        <taxon>Campanulaceae</taxon>
        <taxon>Lobelia</taxon>
    </lineage>
</organism>
<feature type="region of interest" description="Disordered" evidence="1">
    <location>
        <begin position="1"/>
        <end position="63"/>
    </location>
</feature>
<sequence>MRTKSHFGSNSGNLPSNDSNCHFDSSERNIPKTNPIVNGKEVPELETESLFPQTSENGRQFRKEHEPELTCAHWPKCHGYKHSYNTGHCKRTSQGKPSPAYKHSGYCKRTSQGKPSPGYKHSGYCKRTSQGKPSPGYKHSYNTGHCEIRLEAFQSGSAVGERWINAQIRRLAKNRTAREALQTYIHSRLTEAAQKPTTDFNTRELGFWHGAFLRLKTIIPKE</sequence>
<evidence type="ECO:0000256" key="1">
    <source>
        <dbReference type="SAM" id="MobiDB-lite"/>
    </source>
</evidence>
<accession>A0A1Z2R517</accession>
<protein>
    <submittedName>
        <fullName evidence="2">Uncharacterized protein</fullName>
    </submittedName>
</protein>
<dbReference type="AlphaFoldDB" id="A0A1Z2R517"/>
<dbReference type="GeneID" id="33371961"/>
<evidence type="ECO:0000313" key="2">
    <source>
        <dbReference type="EMBL" id="ASA38808.1"/>
    </source>
</evidence>
<dbReference type="EMBL" id="MF061219">
    <property type="protein sequence ID" value="ASA38808.1"/>
    <property type="molecule type" value="Genomic_DNA"/>
</dbReference>
<geneLocation type="plastid" evidence="2"/>
<keyword evidence="2" id="KW-0934">Plastid</keyword>
<name>A0A1Z2R517_9ASTR</name>
<proteinExistence type="predicted"/>
<feature type="region of interest" description="Disordered" evidence="1">
    <location>
        <begin position="90"/>
        <end position="122"/>
    </location>
</feature>